<dbReference type="InterPro" id="IPR027417">
    <property type="entry name" value="P-loop_NTPase"/>
</dbReference>
<dbReference type="EMBL" id="JRNR01000075">
    <property type="protein sequence ID" value="KGF48769.1"/>
    <property type="molecule type" value="Genomic_DNA"/>
</dbReference>
<dbReference type="Proteomes" id="UP000029538">
    <property type="component" value="Unassembled WGS sequence"/>
</dbReference>
<feature type="coiled-coil region" evidence="1">
    <location>
        <begin position="512"/>
        <end position="539"/>
    </location>
</feature>
<dbReference type="GO" id="GO:0006302">
    <property type="term" value="P:double-strand break repair"/>
    <property type="evidence" value="ECO:0007669"/>
    <property type="project" value="InterPro"/>
</dbReference>
<name>A0A096CU16_9BACT</name>
<protein>
    <recommendedName>
        <fullName evidence="2">Rad50/SbcC-type AAA domain-containing protein</fullName>
    </recommendedName>
</protein>
<dbReference type="AlphaFoldDB" id="A0A096CU16"/>
<organism evidence="3 4">
    <name type="scientific">Prevotella disiens DNF00882</name>
    <dbReference type="NCBI Taxonomy" id="1401075"/>
    <lineage>
        <taxon>Bacteria</taxon>
        <taxon>Pseudomonadati</taxon>
        <taxon>Bacteroidota</taxon>
        <taxon>Bacteroidia</taxon>
        <taxon>Bacteroidales</taxon>
        <taxon>Prevotellaceae</taxon>
        <taxon>Prevotella</taxon>
    </lineage>
</organism>
<dbReference type="RefSeq" id="WP_036883690.1">
    <property type="nucleotide sequence ID" value="NZ_JRNR01000075.1"/>
</dbReference>
<evidence type="ECO:0000313" key="3">
    <source>
        <dbReference type="EMBL" id="KGF48769.1"/>
    </source>
</evidence>
<reference evidence="3 4" key="1">
    <citation type="submission" date="2014-07" db="EMBL/GenBank/DDBJ databases">
        <authorList>
            <person name="McCorrison J."/>
            <person name="Sanka R."/>
            <person name="Torralba M."/>
            <person name="Gillis M."/>
            <person name="Haft D.H."/>
            <person name="Methe B."/>
            <person name="Sutton G."/>
            <person name="Nelson K.E."/>
        </authorList>
    </citation>
    <scope>NUCLEOTIDE SEQUENCE [LARGE SCALE GENOMIC DNA]</scope>
    <source>
        <strain evidence="3 4">DNF00882</strain>
    </source>
</reference>
<dbReference type="InterPro" id="IPR038729">
    <property type="entry name" value="Rad50/SbcC_AAA"/>
</dbReference>
<dbReference type="SUPFAM" id="SSF52540">
    <property type="entry name" value="P-loop containing nucleoside triphosphate hydrolases"/>
    <property type="match status" value="1"/>
</dbReference>
<feature type="coiled-coil region" evidence="1">
    <location>
        <begin position="290"/>
        <end position="349"/>
    </location>
</feature>
<evidence type="ECO:0000313" key="4">
    <source>
        <dbReference type="Proteomes" id="UP000029538"/>
    </source>
</evidence>
<keyword evidence="1" id="KW-0175">Coiled coil</keyword>
<gene>
    <name evidence="3" type="ORF">HMPREF0654_07885</name>
</gene>
<dbReference type="GO" id="GO:0016887">
    <property type="term" value="F:ATP hydrolysis activity"/>
    <property type="evidence" value="ECO:0007669"/>
    <property type="project" value="InterPro"/>
</dbReference>
<dbReference type="PANTHER" id="PTHR32114:SF2">
    <property type="entry name" value="ABC TRANSPORTER ABCH.3"/>
    <property type="match status" value="1"/>
</dbReference>
<feature type="domain" description="Rad50/SbcC-type AAA" evidence="2">
    <location>
        <begin position="7"/>
        <end position="258"/>
    </location>
</feature>
<proteinExistence type="predicted"/>
<sequence length="656" mass="75902">MKITFRKIEIKNFKGVKDLTIEFSPLVTNILGANHTGKTTTADAIFWVLFGKNSEGLSLFGIDPKDENNNVINRLENSVTLTISADNRELVLKKVRKETWGKSKGQLEEILTGHTTECYINGNKYTIKDYQAEVNALCNEALFRAITNPAYFPSLKAEEQRALLIKMVGDIPLSEIAKQKDEFKQLIDKLDGQDLKEYRSHLSYQIKGIKTEMESIPNKITENQQILQGLSDGETDFAAIRKRLNEIDEDIKKYDDQLQDASAKLSQDYEKKATQRQLVNSLKYQQQEIVNKIESENRAKRAEHENALNAILQKLKNTEYSRDMKADALRMKKQELQQIELRTDDFRKKWEDVESKSFVWNEDQEICPNCGQRLPSENIEELKEKAHEQWTVRHMAEQDRLDVEAKALKDAKQRIKAELNELQTKIEMLTTEVSSLHGQEKELNAYKVEQVDYHDNDYWKNLSLQIEQQEAKLNEMCKDGESSTTQTIKDNKQELIRQRDELNLSLSKEKIIAEREERIEQLTTQMKQLNQQLTDLERKDYTAANLELATIQNLEERVNKLFMIIKFKMFETLLNGSTKPTCVLTMHGVPYNDLSNSEKINAGIDLIRAMNTYNDMYAPIIIDNAESCNDILPTSCQQIRLVVSRDEQLTVVNEQQ</sequence>
<dbReference type="SUPFAM" id="SSF75712">
    <property type="entry name" value="Rad50 coiled-coil Zn hook"/>
    <property type="match status" value="1"/>
</dbReference>
<evidence type="ECO:0000256" key="1">
    <source>
        <dbReference type="SAM" id="Coils"/>
    </source>
</evidence>
<dbReference type="Pfam" id="PF13476">
    <property type="entry name" value="AAA_23"/>
    <property type="match status" value="1"/>
</dbReference>
<dbReference type="Gene3D" id="3.40.50.300">
    <property type="entry name" value="P-loop containing nucleotide triphosphate hydrolases"/>
    <property type="match status" value="1"/>
</dbReference>
<accession>A0A096CU16</accession>
<feature type="coiled-coil region" evidence="1">
    <location>
        <begin position="237"/>
        <end position="264"/>
    </location>
</feature>
<dbReference type="PANTHER" id="PTHR32114">
    <property type="entry name" value="ABC TRANSPORTER ABCH.3"/>
    <property type="match status" value="1"/>
</dbReference>
<feature type="coiled-coil region" evidence="1">
    <location>
        <begin position="398"/>
        <end position="439"/>
    </location>
</feature>
<comment type="caution">
    <text evidence="3">The sequence shown here is derived from an EMBL/GenBank/DDBJ whole genome shotgun (WGS) entry which is preliminary data.</text>
</comment>
<evidence type="ECO:0000259" key="2">
    <source>
        <dbReference type="Pfam" id="PF13476"/>
    </source>
</evidence>